<reference evidence="3" key="1">
    <citation type="submission" date="2021-12" db="EMBL/GenBank/DDBJ databases">
        <title>Black yeast isolated from Biological Soil Crust.</title>
        <authorList>
            <person name="Kurbessoian T."/>
        </authorList>
    </citation>
    <scope>NUCLEOTIDE SEQUENCE</scope>
    <source>
        <strain evidence="3">CCFEE 5208</strain>
    </source>
</reference>
<comment type="caution">
    <text evidence="3">The sequence shown here is derived from an EMBL/GenBank/DDBJ whole genome shotgun (WGS) entry which is preliminary data.</text>
</comment>
<dbReference type="Proteomes" id="UP001168146">
    <property type="component" value="Unassembled WGS sequence"/>
</dbReference>
<dbReference type="EMBL" id="JASUXU010000301">
    <property type="protein sequence ID" value="KAK0301683.1"/>
    <property type="molecule type" value="Genomic_DNA"/>
</dbReference>
<sequence length="63" mass="6980">MMIRVGLEAWSVWTVYLLVGTMQLILIGMGIYFAIRDRKEPDEGNPTAVEKGDFEGTFDSGPG</sequence>
<evidence type="ECO:0000256" key="2">
    <source>
        <dbReference type="SAM" id="Phobius"/>
    </source>
</evidence>
<evidence type="ECO:0000256" key="1">
    <source>
        <dbReference type="SAM" id="MobiDB-lite"/>
    </source>
</evidence>
<gene>
    <name evidence="3" type="ORF">LTR82_018167</name>
</gene>
<proteinExistence type="predicted"/>
<keyword evidence="2" id="KW-1133">Transmembrane helix</keyword>
<keyword evidence="2" id="KW-0812">Transmembrane</keyword>
<keyword evidence="2" id="KW-0472">Membrane</keyword>
<accession>A0AAN6J3L5</accession>
<organism evidence="3 4">
    <name type="scientific">Friedmanniomyces endolithicus</name>
    <dbReference type="NCBI Taxonomy" id="329885"/>
    <lineage>
        <taxon>Eukaryota</taxon>
        <taxon>Fungi</taxon>
        <taxon>Dikarya</taxon>
        <taxon>Ascomycota</taxon>
        <taxon>Pezizomycotina</taxon>
        <taxon>Dothideomycetes</taxon>
        <taxon>Dothideomycetidae</taxon>
        <taxon>Mycosphaerellales</taxon>
        <taxon>Teratosphaeriaceae</taxon>
        <taxon>Friedmanniomyces</taxon>
    </lineage>
</organism>
<feature type="region of interest" description="Disordered" evidence="1">
    <location>
        <begin position="42"/>
        <end position="63"/>
    </location>
</feature>
<evidence type="ECO:0000313" key="4">
    <source>
        <dbReference type="Proteomes" id="UP001168146"/>
    </source>
</evidence>
<dbReference type="AlphaFoldDB" id="A0AAN6J3L5"/>
<protein>
    <submittedName>
        <fullName evidence="3">Uncharacterized protein</fullName>
    </submittedName>
</protein>
<name>A0AAN6J3L5_9PEZI</name>
<feature type="transmembrane region" description="Helical" evidence="2">
    <location>
        <begin position="12"/>
        <end position="35"/>
    </location>
</feature>
<evidence type="ECO:0000313" key="3">
    <source>
        <dbReference type="EMBL" id="KAK0301683.1"/>
    </source>
</evidence>